<evidence type="ECO:0000256" key="4">
    <source>
        <dbReference type="ARBA" id="ARBA00022679"/>
    </source>
</evidence>
<keyword evidence="4 9" id="KW-0808">Transferase</keyword>
<dbReference type="GO" id="GO:0016779">
    <property type="term" value="F:nucleotidyltransferase activity"/>
    <property type="evidence" value="ECO:0007669"/>
    <property type="project" value="UniProtKB-KW"/>
</dbReference>
<evidence type="ECO:0000313" key="10">
    <source>
        <dbReference type="EMBL" id="CAL4907626.1"/>
    </source>
</evidence>
<keyword evidence="11" id="KW-1185">Reference proteome</keyword>
<dbReference type="CDD" id="cd04860">
    <property type="entry name" value="AE_Prim_S"/>
    <property type="match status" value="1"/>
</dbReference>
<organism evidence="10 11">
    <name type="scientific">Urochloa decumbens</name>
    <dbReference type="NCBI Taxonomy" id="240449"/>
    <lineage>
        <taxon>Eukaryota</taxon>
        <taxon>Viridiplantae</taxon>
        <taxon>Streptophyta</taxon>
        <taxon>Embryophyta</taxon>
        <taxon>Tracheophyta</taxon>
        <taxon>Spermatophyta</taxon>
        <taxon>Magnoliopsida</taxon>
        <taxon>Liliopsida</taxon>
        <taxon>Poales</taxon>
        <taxon>Poaceae</taxon>
        <taxon>PACMAD clade</taxon>
        <taxon>Panicoideae</taxon>
        <taxon>Panicodae</taxon>
        <taxon>Paniceae</taxon>
        <taxon>Melinidinae</taxon>
        <taxon>Urochloa</taxon>
    </lineage>
</organism>
<gene>
    <name evidence="10" type="ORF">URODEC1_LOCUS12617</name>
</gene>
<reference evidence="10" key="1">
    <citation type="submission" date="2024-10" db="EMBL/GenBank/DDBJ databases">
        <authorList>
            <person name="Ryan C."/>
        </authorList>
    </citation>
    <scope>NUCLEOTIDE SEQUENCE [LARGE SCALE GENOMIC DNA]</scope>
</reference>
<comment type="similarity">
    <text evidence="1 9">Belongs to the eukaryotic-type primase small subunit family.</text>
</comment>
<evidence type="ECO:0000313" key="11">
    <source>
        <dbReference type="Proteomes" id="UP001497457"/>
    </source>
</evidence>
<dbReference type="GO" id="GO:0005658">
    <property type="term" value="C:alpha DNA polymerase:primase complex"/>
    <property type="evidence" value="ECO:0007669"/>
    <property type="project" value="UniProtKB-ARBA"/>
</dbReference>
<sequence length="484" mass="55381">MGRDEEPVDPMEIDGQQKLQVDAPTAVPEGFNADYLRVYYGKLFPYGDFFKWLCYGNDGKHPGCDQSYVGRREFSFTLENDIYLRFQSFDSAAELESSIKEKCPFKIDIGPVYSVDPAKRHAYAQSGNNVFVPVERELIFDIDISDYDDVRYCCSGADVCLNCWPLMTIAIKILDTSLRDDFGFNHILWVYSGRRGVHCWVCDSRARKLSNEQRSAVADYFRVYKVTLIIHDSAVLMPSVIPFGNLFNSTNLSQGGENALKKVSLPGPVLHPFLARSYTDVLENFFEDKLLRSQQLFASEERCQKILDLIPDENVASELHDKWQGNRRSSISKEDVNEARWKQLKTTLQSGKHKAQGLRRCVEEIIFSYTYPRLDMEVSKHMNHLLKAPFCIHPKTGRVCVPIDPNNCEDFDPTVVPTLSQLLGELNAAGFQTDSENSWEKTSLEKSIRFFRTSFLQPLLKACKDDLENAYNAKLQQSKNSLNW</sequence>
<dbReference type="SUPFAM" id="SSF56747">
    <property type="entry name" value="Prim-pol domain"/>
    <property type="match status" value="1"/>
</dbReference>
<evidence type="ECO:0000256" key="1">
    <source>
        <dbReference type="ARBA" id="ARBA00009762"/>
    </source>
</evidence>
<dbReference type="AlphaFoldDB" id="A0ABC8WCM8"/>
<dbReference type="PANTHER" id="PTHR10536">
    <property type="entry name" value="DNA PRIMASE SMALL SUBUNIT"/>
    <property type="match status" value="1"/>
</dbReference>
<evidence type="ECO:0000256" key="5">
    <source>
        <dbReference type="ARBA" id="ARBA00022695"/>
    </source>
</evidence>
<dbReference type="GO" id="GO:0006269">
    <property type="term" value="P:DNA replication, synthesis of primer"/>
    <property type="evidence" value="ECO:0007669"/>
    <property type="project" value="UniProtKB-KW"/>
</dbReference>
<evidence type="ECO:0000256" key="9">
    <source>
        <dbReference type="RuleBase" id="RU003514"/>
    </source>
</evidence>
<evidence type="ECO:0000256" key="2">
    <source>
        <dbReference type="ARBA" id="ARBA00022478"/>
    </source>
</evidence>
<dbReference type="Gene3D" id="3.90.920.10">
    <property type="entry name" value="DNA primase, PRIM domain"/>
    <property type="match status" value="1"/>
</dbReference>
<keyword evidence="5" id="KW-0548">Nucleotidyltransferase</keyword>
<keyword evidence="2 9" id="KW-0240">DNA-directed RNA polymerase</keyword>
<evidence type="ECO:0000256" key="6">
    <source>
        <dbReference type="ARBA" id="ARBA00022705"/>
    </source>
</evidence>
<keyword evidence="7" id="KW-0479">Metal-binding</keyword>
<dbReference type="Proteomes" id="UP001497457">
    <property type="component" value="Chromosome 12b"/>
</dbReference>
<accession>A0ABC8WCM8</accession>
<keyword evidence="6 9" id="KW-0235">DNA replication</keyword>
<name>A0ABC8WCM8_9POAL</name>
<dbReference type="Pfam" id="PF01896">
    <property type="entry name" value="DNA_primase_S"/>
    <property type="match status" value="1"/>
</dbReference>
<dbReference type="InterPro" id="IPR002755">
    <property type="entry name" value="DNA_primase_S"/>
</dbReference>
<evidence type="ECO:0000256" key="8">
    <source>
        <dbReference type="ARBA" id="ARBA00023163"/>
    </source>
</evidence>
<keyword evidence="3 9" id="KW-0639">Primosome</keyword>
<dbReference type="InterPro" id="IPR014052">
    <property type="entry name" value="DNA_primase_ssu_euk/arc"/>
</dbReference>
<proteinExistence type="inferred from homology"/>
<protein>
    <recommendedName>
        <fullName evidence="9">DNA primase</fullName>
        <ecNumber evidence="9">2.7.7.-</ecNumber>
    </recommendedName>
</protein>
<evidence type="ECO:0000256" key="3">
    <source>
        <dbReference type="ARBA" id="ARBA00022515"/>
    </source>
</evidence>
<dbReference type="EC" id="2.7.7.-" evidence="9"/>
<evidence type="ECO:0000256" key="7">
    <source>
        <dbReference type="ARBA" id="ARBA00022723"/>
    </source>
</evidence>
<dbReference type="NCBIfam" id="TIGR00335">
    <property type="entry name" value="primase_sml"/>
    <property type="match status" value="1"/>
</dbReference>
<dbReference type="EMBL" id="OZ075122">
    <property type="protein sequence ID" value="CAL4907626.1"/>
    <property type="molecule type" value="Genomic_DNA"/>
</dbReference>
<keyword evidence="8" id="KW-0804">Transcription</keyword>
<dbReference type="GO" id="GO:0046872">
    <property type="term" value="F:metal ion binding"/>
    <property type="evidence" value="ECO:0007669"/>
    <property type="project" value="UniProtKB-KW"/>
</dbReference>